<keyword evidence="8" id="KW-0378">Hydrolase</keyword>
<dbReference type="Gene3D" id="3.40.50.1010">
    <property type="entry name" value="5'-nuclease"/>
    <property type="match status" value="2"/>
</dbReference>
<evidence type="ECO:0000256" key="7">
    <source>
        <dbReference type="ARBA" id="ARBA00022763"/>
    </source>
</evidence>
<dbReference type="InterPro" id="IPR006086">
    <property type="entry name" value="XPG-I_dom"/>
</dbReference>
<organism evidence="15 16">
    <name type="scientific">Arxiozyma heterogenica</name>
    <dbReference type="NCBI Taxonomy" id="278026"/>
    <lineage>
        <taxon>Eukaryota</taxon>
        <taxon>Fungi</taxon>
        <taxon>Dikarya</taxon>
        <taxon>Ascomycota</taxon>
        <taxon>Saccharomycotina</taxon>
        <taxon>Saccharomycetes</taxon>
        <taxon>Saccharomycetales</taxon>
        <taxon>Saccharomycetaceae</taxon>
        <taxon>Arxiozyma</taxon>
    </lineage>
</organism>
<feature type="domain" description="XPG N-terminal" evidence="14">
    <location>
        <begin position="1"/>
        <end position="98"/>
    </location>
</feature>
<feature type="region of interest" description="Disordered" evidence="12">
    <location>
        <begin position="405"/>
        <end position="433"/>
    </location>
</feature>
<dbReference type="PROSITE" id="PS00842">
    <property type="entry name" value="XPG_2"/>
    <property type="match status" value="1"/>
</dbReference>
<sequence length="1056" mass="121870">MGVHSFWEIIGPTASPVRLESLEGKKMAIDASIWIYQFLKAVRDNEGNAVKNSHITGFFRRICKLLYFGIKPVFVFDGGVPVLKRKTIQARHEIRQGKRDNAKKTARKLLALQIQKQESKGSKSPSNHIDTNSPVPIFKPNDDWDLPEIEGFLYDTDDQRINPNYDKEKRERLNMAVTIDDIIDDMDLDSINPASLEFEELPKAVQYQILSKLRLKSRLRMGYTKEQLQNVFPNGLDFSKFQIDMVRRRNFYTQKIINVTGTHDGGASKLDDVDVRNRISGQKNREYKLAKTENGWSLGMDIESGNDINQPILVDEDNKNLVNGRTNKIDKSHGVYSDEEDDEIEWEDVDLECQHKPKDNFDYSLKAGRLSQYEESKQVVGSQAFLDKRPYLEASLKKMSRDNIRNNANVLSNSSKSYRNNSDNRRDLSMNKRKYIEEDENDDNEYLRQLEEIELMEAMYVSKMEHYGNLKKLKEASKLGDQDKKSQMNNSTNLVSTNMDKNLTIKDSSNISTQGSPDLDFILKKLPAINSQSLLFGPKDNIKLDDKDGDKTIDLMKTKKNNLNEKKNIPETPQWFLSDNQSINTTYNQSKFVDDRPDTAENSKNNYQLITGFLNTEEAIKENYQRNNQIRGVSSEKEESNDKNTNEIIEIEEGYEQPLVTDHLGYTVSNKDISSQKNKSVIGNVPSYSSDISSSGSYVDYEKEQKTIENNQPLVFNYDFMPDEEAKLIVDLEKEANDFETFKNEELLNNDNTALNNNEKIISNAFVEDELFEQQSRDKRDSDEVTTDMISDVQELLSRFGIPFITAPMEAEAQCAELLKLSLVDGIITDDSDVFLFGGTKIYKNIFQDRKYVEFYDYNTIEEKLGLNRDNMIELALLLGSDYTTGIKSMGPVSSMEVLAEFKNLKAFKKWYEDGQFDKAKLQNEDKFKKDLRKRLVRNEVVLDSEFPNKTVVNAYMNPEVDHDKTPFQWSVPDLDMLRKFLQNHIGWSWEKTDEVLIPLIRDINKRKQQKHSKQMTLTDFFPGDFATNANNTRTKINVGKRITNATNKLKRQKQK</sequence>
<dbReference type="InterPro" id="IPR029060">
    <property type="entry name" value="PIN-like_dom_sf"/>
</dbReference>
<dbReference type="EMBL" id="JAWIZZ010000047">
    <property type="protein sequence ID" value="KAK5779073.1"/>
    <property type="molecule type" value="Genomic_DNA"/>
</dbReference>
<dbReference type="InterPro" id="IPR006084">
    <property type="entry name" value="XPG/Rad2"/>
</dbReference>
<reference evidence="16" key="1">
    <citation type="submission" date="2023-07" db="EMBL/GenBank/DDBJ databases">
        <title>A draft genome of Kazachstania heterogenica Y-27499.</title>
        <authorList>
            <person name="Donic C."/>
            <person name="Kralova J.S."/>
            <person name="Fidel L."/>
            <person name="Ben-Dor S."/>
            <person name="Jung S."/>
        </authorList>
    </citation>
    <scope>NUCLEOTIDE SEQUENCE [LARGE SCALE GENOMIC DNA]</scope>
    <source>
        <strain evidence="16">Y27499</strain>
    </source>
</reference>
<evidence type="ECO:0000259" key="13">
    <source>
        <dbReference type="SMART" id="SM00484"/>
    </source>
</evidence>
<evidence type="ECO:0008006" key="17">
    <source>
        <dbReference type="Google" id="ProtNLM"/>
    </source>
</evidence>
<dbReference type="PANTHER" id="PTHR16171">
    <property type="entry name" value="DNA REPAIR PROTEIN COMPLEMENTING XP-G CELLS-RELATED"/>
    <property type="match status" value="1"/>
</dbReference>
<evidence type="ECO:0000256" key="5">
    <source>
        <dbReference type="ARBA" id="ARBA00022723"/>
    </source>
</evidence>
<comment type="similarity">
    <text evidence="3">Belongs to the XPG/RAD2 endonuclease family. XPG subfamily.</text>
</comment>
<dbReference type="CDD" id="cd09868">
    <property type="entry name" value="PIN_XPG_RAD2"/>
    <property type="match status" value="2"/>
</dbReference>
<dbReference type="InterPro" id="IPR019974">
    <property type="entry name" value="XPG_CS"/>
</dbReference>
<dbReference type="PROSITE" id="PS00841">
    <property type="entry name" value="XPG_1"/>
    <property type="match status" value="1"/>
</dbReference>
<comment type="caution">
    <text evidence="15">The sequence shown here is derived from an EMBL/GenBank/DDBJ whole genome shotgun (WGS) entry which is preliminary data.</text>
</comment>
<evidence type="ECO:0000256" key="2">
    <source>
        <dbReference type="ARBA" id="ARBA00004123"/>
    </source>
</evidence>
<dbReference type="Proteomes" id="UP001306508">
    <property type="component" value="Unassembled WGS sequence"/>
</dbReference>
<accession>A0AAN7WLT4</accession>
<name>A0AAN7WLT4_9SACH</name>
<keyword evidence="6" id="KW-0255">Endonuclease</keyword>
<evidence type="ECO:0000313" key="15">
    <source>
        <dbReference type="EMBL" id="KAK5779073.1"/>
    </source>
</evidence>
<keyword evidence="4" id="KW-0540">Nuclease</keyword>
<keyword evidence="11" id="KW-0539">Nucleus</keyword>
<dbReference type="SUPFAM" id="SSF47807">
    <property type="entry name" value="5' to 3' exonuclease, C-terminal subdomain"/>
    <property type="match status" value="1"/>
</dbReference>
<evidence type="ECO:0000256" key="3">
    <source>
        <dbReference type="ARBA" id="ARBA00005283"/>
    </source>
</evidence>
<dbReference type="InterPro" id="IPR006085">
    <property type="entry name" value="XPG_DNA_repair_N"/>
</dbReference>
<gene>
    <name evidence="15" type="ORF">RI543_002958</name>
</gene>
<keyword evidence="16" id="KW-1185">Reference proteome</keyword>
<dbReference type="GO" id="GO:0046872">
    <property type="term" value="F:metal ion binding"/>
    <property type="evidence" value="ECO:0007669"/>
    <property type="project" value="UniProtKB-KW"/>
</dbReference>
<dbReference type="GO" id="GO:0006289">
    <property type="term" value="P:nucleotide-excision repair"/>
    <property type="evidence" value="ECO:0007669"/>
    <property type="project" value="InterPro"/>
</dbReference>
<dbReference type="Pfam" id="PF00867">
    <property type="entry name" value="XPG_I"/>
    <property type="match status" value="1"/>
</dbReference>
<protein>
    <recommendedName>
        <fullName evidence="17">DNA repair protein RAD2</fullName>
    </recommendedName>
</protein>
<proteinExistence type="inferred from homology"/>
<dbReference type="InterPro" id="IPR036279">
    <property type="entry name" value="5-3_exonuclease_C_sf"/>
</dbReference>
<evidence type="ECO:0000256" key="11">
    <source>
        <dbReference type="ARBA" id="ARBA00023242"/>
    </source>
</evidence>
<dbReference type="SMART" id="SM00279">
    <property type="entry name" value="HhH2"/>
    <property type="match status" value="1"/>
</dbReference>
<dbReference type="CDD" id="cd09904">
    <property type="entry name" value="H3TH_XPG"/>
    <property type="match status" value="1"/>
</dbReference>
<dbReference type="AlphaFoldDB" id="A0AAN7WLT4"/>
<dbReference type="FunFam" id="3.40.50.1010:FF:000061">
    <property type="entry name" value="Single-stranded DNA endonuclease (Eurofung)"/>
    <property type="match status" value="1"/>
</dbReference>
<keyword evidence="5" id="KW-0479">Metal-binding</keyword>
<evidence type="ECO:0000256" key="12">
    <source>
        <dbReference type="SAM" id="MobiDB-lite"/>
    </source>
</evidence>
<feature type="domain" description="XPG-I" evidence="13">
    <location>
        <begin position="798"/>
        <end position="867"/>
    </location>
</feature>
<dbReference type="PANTHER" id="PTHR16171:SF7">
    <property type="entry name" value="DNA REPAIR PROTEIN RAD2"/>
    <property type="match status" value="1"/>
</dbReference>
<dbReference type="SUPFAM" id="SSF88723">
    <property type="entry name" value="PIN domain-like"/>
    <property type="match status" value="1"/>
</dbReference>
<dbReference type="PRINTS" id="PR00066">
    <property type="entry name" value="XRODRMPGMNTG"/>
</dbReference>
<dbReference type="InterPro" id="IPR001044">
    <property type="entry name" value="XPG/Rad2_eukaryotes"/>
</dbReference>
<comment type="cofactor">
    <cofactor evidence="1">
        <name>Mg(2+)</name>
        <dbReference type="ChEBI" id="CHEBI:18420"/>
    </cofactor>
</comment>
<dbReference type="GO" id="GO:0016788">
    <property type="term" value="F:hydrolase activity, acting on ester bonds"/>
    <property type="evidence" value="ECO:0007669"/>
    <property type="project" value="InterPro"/>
</dbReference>
<evidence type="ECO:0000259" key="14">
    <source>
        <dbReference type="SMART" id="SM00485"/>
    </source>
</evidence>
<dbReference type="GO" id="GO:0003697">
    <property type="term" value="F:single-stranded DNA binding"/>
    <property type="evidence" value="ECO:0007669"/>
    <property type="project" value="InterPro"/>
</dbReference>
<dbReference type="GO" id="GO:0004520">
    <property type="term" value="F:DNA endonuclease activity"/>
    <property type="evidence" value="ECO:0007669"/>
    <property type="project" value="TreeGrafter"/>
</dbReference>
<evidence type="ECO:0000256" key="10">
    <source>
        <dbReference type="ARBA" id="ARBA00023204"/>
    </source>
</evidence>
<dbReference type="PRINTS" id="PR00853">
    <property type="entry name" value="XPGRADSUPER"/>
</dbReference>
<dbReference type="Pfam" id="PF00752">
    <property type="entry name" value="XPG_N"/>
    <property type="match status" value="1"/>
</dbReference>
<evidence type="ECO:0000313" key="16">
    <source>
        <dbReference type="Proteomes" id="UP001306508"/>
    </source>
</evidence>
<dbReference type="InterPro" id="IPR008918">
    <property type="entry name" value="HhH2"/>
</dbReference>
<keyword evidence="7" id="KW-0227">DNA damage</keyword>
<keyword evidence="10" id="KW-0234">DNA repair</keyword>
<feature type="compositionally biased region" description="Polar residues" evidence="12">
    <location>
        <begin position="405"/>
        <end position="421"/>
    </location>
</feature>
<dbReference type="Gene3D" id="1.10.150.20">
    <property type="entry name" value="5' to 3' exonuclease, C-terminal subdomain"/>
    <property type="match status" value="1"/>
</dbReference>
<dbReference type="GO" id="GO:0005634">
    <property type="term" value="C:nucleus"/>
    <property type="evidence" value="ECO:0007669"/>
    <property type="project" value="UniProtKB-SubCell"/>
</dbReference>
<evidence type="ECO:0000256" key="1">
    <source>
        <dbReference type="ARBA" id="ARBA00001946"/>
    </source>
</evidence>
<evidence type="ECO:0000256" key="8">
    <source>
        <dbReference type="ARBA" id="ARBA00022801"/>
    </source>
</evidence>
<evidence type="ECO:0000256" key="4">
    <source>
        <dbReference type="ARBA" id="ARBA00022722"/>
    </source>
</evidence>
<evidence type="ECO:0000256" key="6">
    <source>
        <dbReference type="ARBA" id="ARBA00022759"/>
    </source>
</evidence>
<feature type="compositionally biased region" description="Basic and acidic residues" evidence="12">
    <location>
        <begin position="422"/>
        <end position="433"/>
    </location>
</feature>
<dbReference type="SMART" id="SM00485">
    <property type="entry name" value="XPGN"/>
    <property type="match status" value="1"/>
</dbReference>
<dbReference type="SMART" id="SM00484">
    <property type="entry name" value="XPGI"/>
    <property type="match status" value="1"/>
</dbReference>
<evidence type="ECO:0000256" key="9">
    <source>
        <dbReference type="ARBA" id="ARBA00022842"/>
    </source>
</evidence>
<comment type="subcellular location">
    <subcellularLocation>
        <location evidence="2">Nucleus</location>
    </subcellularLocation>
</comment>
<keyword evidence="9" id="KW-0460">Magnesium</keyword>